<reference evidence="2" key="1">
    <citation type="journal article" date="2022" name="Arch. Microbiol.">
        <title>Microbulbifer okhotskensis sp. nov., isolated from a deep bottom sediment of the Okhotsk Sea.</title>
        <authorList>
            <person name="Romanenko L."/>
            <person name="Kurilenko V."/>
            <person name="Otstavnykh N."/>
            <person name="Velansky P."/>
            <person name="Isaeva M."/>
            <person name="Mikhailov V."/>
        </authorList>
    </citation>
    <scope>NUCLEOTIDE SEQUENCE</scope>
    <source>
        <strain evidence="2">OS29</strain>
    </source>
</reference>
<protein>
    <recommendedName>
        <fullName evidence="1">DUF6795 domain-containing protein</fullName>
    </recommendedName>
</protein>
<evidence type="ECO:0000313" key="3">
    <source>
        <dbReference type="Proteomes" id="UP001139028"/>
    </source>
</evidence>
<accession>A0A9X2J440</accession>
<dbReference type="Pfam" id="PF20598">
    <property type="entry name" value="DUF6795"/>
    <property type="match status" value="1"/>
</dbReference>
<gene>
    <name evidence="2" type="ORF">MO867_01100</name>
</gene>
<name>A0A9X2J440_9GAMM</name>
<comment type="caution">
    <text evidence="2">The sequence shown here is derived from an EMBL/GenBank/DDBJ whole genome shotgun (WGS) entry which is preliminary data.</text>
</comment>
<organism evidence="2 3">
    <name type="scientific">Microbulbifer okhotskensis</name>
    <dbReference type="NCBI Taxonomy" id="2926617"/>
    <lineage>
        <taxon>Bacteria</taxon>
        <taxon>Pseudomonadati</taxon>
        <taxon>Pseudomonadota</taxon>
        <taxon>Gammaproteobacteria</taxon>
        <taxon>Cellvibrionales</taxon>
        <taxon>Microbulbiferaceae</taxon>
        <taxon>Microbulbifer</taxon>
    </lineage>
</organism>
<dbReference type="EMBL" id="JALBWM010000003">
    <property type="protein sequence ID" value="MCO1332924.1"/>
    <property type="molecule type" value="Genomic_DNA"/>
</dbReference>
<dbReference type="Proteomes" id="UP001139028">
    <property type="component" value="Unassembled WGS sequence"/>
</dbReference>
<dbReference type="RefSeq" id="WP_252464094.1">
    <property type="nucleotide sequence ID" value="NZ_JALBWM010000003.1"/>
</dbReference>
<evidence type="ECO:0000259" key="1">
    <source>
        <dbReference type="Pfam" id="PF20598"/>
    </source>
</evidence>
<evidence type="ECO:0000313" key="2">
    <source>
        <dbReference type="EMBL" id="MCO1332924.1"/>
    </source>
</evidence>
<keyword evidence="3" id="KW-1185">Reference proteome</keyword>
<dbReference type="InterPro" id="IPR046474">
    <property type="entry name" value="DUF6795"/>
</dbReference>
<feature type="domain" description="DUF6795" evidence="1">
    <location>
        <begin position="15"/>
        <end position="116"/>
    </location>
</feature>
<dbReference type="AlphaFoldDB" id="A0A9X2J440"/>
<sequence length="139" mass="16382">MSIFKKDEVFLFSPVNGYLTYEKEPASNTSVKRLVECDGKSYEDVTITDSYGHFSFEPLKKFEKNFLPKEFVSHQKIIVNHNGKDYLIWETVKRSEELNSELEGQKLDFKCEITDEYKFTHMTFNSIGTNCKWEPQENQ</sequence>
<proteinExistence type="predicted"/>